<reference evidence="3 4" key="1">
    <citation type="submission" date="2021-10" db="EMBL/GenBank/DDBJ databases">
        <title>Streptomyces sp. strain SMC 277, a novel streptomycete isolated from soil.</title>
        <authorList>
            <person name="Chanama M."/>
        </authorList>
    </citation>
    <scope>NUCLEOTIDE SEQUENCE [LARGE SCALE GENOMIC DNA]</scope>
    <source>
        <strain evidence="3 4">SMC 277</strain>
    </source>
</reference>
<evidence type="ECO:0000256" key="1">
    <source>
        <dbReference type="ARBA" id="ARBA00006479"/>
    </source>
</evidence>
<dbReference type="EMBL" id="JAJAUY010000074">
    <property type="protein sequence ID" value="MCB5181414.1"/>
    <property type="molecule type" value="Genomic_DNA"/>
</dbReference>
<sequence length="385" mass="40733">MGQLTGGDPSLLRRINSAVVLRALRAAGSQTLTDLTRVTGLSRPTVEGVVEGLIATGLVVEAVAEEGARRQGRPARRYRFRTEAGHLLGVEIGSHRIAALLSGLDGRVIGAGTKDVAETASADERLEKVRACVADLLRRAGVPRDSLRAVGVASPGIVEADGTVRLGTALPGWTGLPLGDRLKRSFRCPVRVENDANAAAVGEHWKGAAQDTDDMVFVMAGLSPGAGSLIGGRLHRGFGGAAGEIGALHLLGREARPEKLLSTTDEPLHPLDERAVADVFARAKRGDERAVAALERFIQRLVHDVAALVLAMDPELVVVGGWAAGLDGVLEPLRRELARYCLRPPRVALSLLGEAAVATGALRLALDHVEEELFAVEKTVTTRRR</sequence>
<name>A0ABS8B9W1_9ACTN</name>
<protein>
    <submittedName>
        <fullName evidence="3">ROK family transcriptional regulator</fullName>
    </submittedName>
</protein>
<comment type="similarity">
    <text evidence="1">Belongs to the ROK (NagC/XylR) family.</text>
</comment>
<dbReference type="PANTHER" id="PTHR18964">
    <property type="entry name" value="ROK (REPRESSOR, ORF, KINASE) FAMILY"/>
    <property type="match status" value="1"/>
</dbReference>
<comment type="caution">
    <text evidence="3">The sequence shown here is derived from an EMBL/GenBank/DDBJ whole genome shotgun (WGS) entry which is preliminary data.</text>
</comment>
<evidence type="ECO:0000259" key="2">
    <source>
        <dbReference type="Pfam" id="PF12802"/>
    </source>
</evidence>
<organism evidence="3 4">
    <name type="scientific">Streptomyces antimicrobicus</name>
    <dbReference type="NCBI Taxonomy" id="2883108"/>
    <lineage>
        <taxon>Bacteria</taxon>
        <taxon>Bacillati</taxon>
        <taxon>Actinomycetota</taxon>
        <taxon>Actinomycetes</taxon>
        <taxon>Kitasatosporales</taxon>
        <taxon>Streptomycetaceae</taxon>
        <taxon>Streptomyces</taxon>
    </lineage>
</organism>
<dbReference type="SUPFAM" id="SSF53067">
    <property type="entry name" value="Actin-like ATPase domain"/>
    <property type="match status" value="1"/>
</dbReference>
<evidence type="ECO:0000313" key="3">
    <source>
        <dbReference type="EMBL" id="MCB5181414.1"/>
    </source>
</evidence>
<feature type="domain" description="HTH marR-type" evidence="2">
    <location>
        <begin position="19"/>
        <end position="70"/>
    </location>
</feature>
<dbReference type="SUPFAM" id="SSF46785">
    <property type="entry name" value="Winged helix' DNA-binding domain"/>
    <property type="match status" value="1"/>
</dbReference>
<evidence type="ECO:0000313" key="4">
    <source>
        <dbReference type="Proteomes" id="UP001199054"/>
    </source>
</evidence>
<dbReference type="RefSeq" id="WP_226728498.1">
    <property type="nucleotide sequence ID" value="NZ_JAJAUY010000074.1"/>
</dbReference>
<dbReference type="PANTHER" id="PTHR18964:SF149">
    <property type="entry name" value="BIFUNCTIONAL UDP-N-ACETYLGLUCOSAMINE 2-EPIMERASE_N-ACETYLMANNOSAMINE KINASE"/>
    <property type="match status" value="1"/>
</dbReference>
<accession>A0ABS8B9W1</accession>
<dbReference type="InterPro" id="IPR036388">
    <property type="entry name" value="WH-like_DNA-bd_sf"/>
</dbReference>
<dbReference type="InterPro" id="IPR000600">
    <property type="entry name" value="ROK"/>
</dbReference>
<keyword evidence="4" id="KW-1185">Reference proteome</keyword>
<dbReference type="InterPro" id="IPR036390">
    <property type="entry name" value="WH_DNA-bd_sf"/>
</dbReference>
<gene>
    <name evidence="3" type="ORF">LG632_18755</name>
</gene>
<proteinExistence type="inferred from homology"/>
<dbReference type="Gene3D" id="3.30.420.40">
    <property type="match status" value="4"/>
</dbReference>
<dbReference type="Proteomes" id="UP001199054">
    <property type="component" value="Unassembled WGS sequence"/>
</dbReference>
<dbReference type="Pfam" id="PF00480">
    <property type="entry name" value="ROK"/>
    <property type="match status" value="1"/>
</dbReference>
<dbReference type="Gene3D" id="1.10.10.10">
    <property type="entry name" value="Winged helix-like DNA-binding domain superfamily/Winged helix DNA-binding domain"/>
    <property type="match status" value="1"/>
</dbReference>
<dbReference type="Pfam" id="PF12802">
    <property type="entry name" value="MarR_2"/>
    <property type="match status" value="1"/>
</dbReference>
<dbReference type="InterPro" id="IPR000835">
    <property type="entry name" value="HTH_MarR-typ"/>
</dbReference>
<dbReference type="InterPro" id="IPR043129">
    <property type="entry name" value="ATPase_NBD"/>
</dbReference>